<dbReference type="EMBL" id="CP000155">
    <property type="protein sequence ID" value="ABC27416.1"/>
    <property type="molecule type" value="Genomic_DNA"/>
</dbReference>
<protein>
    <submittedName>
        <fullName evidence="4">Protein-tyrosine-phosphatase</fullName>
    </submittedName>
</protein>
<evidence type="ECO:0000256" key="1">
    <source>
        <dbReference type="ARBA" id="ARBA00022849"/>
    </source>
</evidence>
<dbReference type="PANTHER" id="PTHR43428:SF1">
    <property type="entry name" value="ARSENATE REDUCTASE"/>
    <property type="match status" value="1"/>
</dbReference>
<dbReference type="OrthoDB" id="9793058at2"/>
<keyword evidence="1" id="KW-0059">Arsenical resistance</keyword>
<dbReference type="Gene3D" id="3.40.50.2300">
    <property type="match status" value="1"/>
</dbReference>
<evidence type="ECO:0000313" key="4">
    <source>
        <dbReference type="EMBL" id="ABC27416.1"/>
    </source>
</evidence>
<dbReference type="HOGENOM" id="CLU_071415_3_0_6"/>
<dbReference type="PANTHER" id="PTHR43428">
    <property type="entry name" value="ARSENATE REDUCTASE"/>
    <property type="match status" value="1"/>
</dbReference>
<evidence type="ECO:0000259" key="3">
    <source>
        <dbReference type="SMART" id="SM00226"/>
    </source>
</evidence>
<dbReference type="CDD" id="cd16345">
    <property type="entry name" value="LMWP_ArsC"/>
    <property type="match status" value="1"/>
</dbReference>
<dbReference type="SUPFAM" id="SSF52788">
    <property type="entry name" value="Phosphotyrosine protein phosphatases I"/>
    <property type="match status" value="1"/>
</dbReference>
<dbReference type="STRING" id="349521.HCH_00509"/>
<evidence type="ECO:0000313" key="5">
    <source>
        <dbReference type="Proteomes" id="UP000000238"/>
    </source>
</evidence>
<dbReference type="AlphaFoldDB" id="Q2SPK8"/>
<dbReference type="SMART" id="SM00226">
    <property type="entry name" value="LMWPc"/>
    <property type="match status" value="1"/>
</dbReference>
<dbReference type="Pfam" id="PF01451">
    <property type="entry name" value="LMWPc"/>
    <property type="match status" value="1"/>
</dbReference>
<keyword evidence="5" id="KW-1185">Reference proteome</keyword>
<reference evidence="4 5" key="1">
    <citation type="journal article" date="2005" name="Nucleic Acids Res.">
        <title>Genomic blueprint of Hahella chejuensis, a marine microbe producing an algicidal agent.</title>
        <authorList>
            <person name="Jeong H."/>
            <person name="Yim J.H."/>
            <person name="Lee C."/>
            <person name="Choi S.-H."/>
            <person name="Park Y.K."/>
            <person name="Yoon S.H."/>
            <person name="Hur C.-G."/>
            <person name="Kang H.-Y."/>
            <person name="Kim D."/>
            <person name="Lee H.H."/>
            <person name="Park K.H."/>
            <person name="Park S.-H."/>
            <person name="Park H.-S."/>
            <person name="Lee H.K."/>
            <person name="Oh T.K."/>
            <person name="Kim J.F."/>
        </authorList>
    </citation>
    <scope>NUCLEOTIDE SEQUENCE [LARGE SCALE GENOMIC DNA]</scope>
    <source>
        <strain evidence="4 5">KCTC 2396</strain>
    </source>
</reference>
<feature type="domain" description="Phosphotyrosine protein phosphatase I" evidence="3">
    <location>
        <begin position="1"/>
        <end position="135"/>
    </location>
</feature>
<evidence type="ECO:0000256" key="2">
    <source>
        <dbReference type="SAM" id="MobiDB-lite"/>
    </source>
</evidence>
<dbReference type="GO" id="GO:0046685">
    <property type="term" value="P:response to arsenic-containing substance"/>
    <property type="evidence" value="ECO:0007669"/>
    <property type="project" value="UniProtKB-KW"/>
</dbReference>
<dbReference type="InterPro" id="IPR036196">
    <property type="entry name" value="Ptyr_pPase_sf"/>
</dbReference>
<dbReference type="KEGG" id="hch:HCH_00509"/>
<gene>
    <name evidence="4" type="ordered locus">HCH_00509</name>
</gene>
<dbReference type="RefSeq" id="WP_011394493.1">
    <property type="nucleotide sequence ID" value="NC_007645.1"/>
</dbReference>
<sequence>MKLLFLCTHNACRSILAESLARQIGAGLWSVASAGSSPAGRIHPDTLAALTERGLPTEGLHSKSWNEVKDFHPDVVITVCDQAAGESCPVWFGQAAKLHWGLPDPSKQTDPQSKRHQFEQVINMLETKLLLLVKVSRQQPSTPKAQWQAELERLEEEE</sequence>
<dbReference type="eggNOG" id="COG0394">
    <property type="taxonomic scope" value="Bacteria"/>
</dbReference>
<organism evidence="4 5">
    <name type="scientific">Hahella chejuensis (strain KCTC 2396)</name>
    <dbReference type="NCBI Taxonomy" id="349521"/>
    <lineage>
        <taxon>Bacteria</taxon>
        <taxon>Pseudomonadati</taxon>
        <taxon>Pseudomonadota</taxon>
        <taxon>Gammaproteobacteria</taxon>
        <taxon>Oceanospirillales</taxon>
        <taxon>Hahellaceae</taxon>
        <taxon>Hahella</taxon>
    </lineage>
</organism>
<proteinExistence type="predicted"/>
<name>Q2SPK8_HAHCH</name>
<feature type="region of interest" description="Disordered" evidence="2">
    <location>
        <begin position="138"/>
        <end position="158"/>
    </location>
</feature>
<dbReference type="InterPro" id="IPR023485">
    <property type="entry name" value="Ptyr_pPase"/>
</dbReference>
<dbReference type="Proteomes" id="UP000000238">
    <property type="component" value="Chromosome"/>
</dbReference>
<accession>Q2SPK8</accession>